<evidence type="ECO:0000313" key="3">
    <source>
        <dbReference type="Proteomes" id="UP000001554"/>
    </source>
</evidence>
<keyword evidence="3" id="KW-1185">Reference proteome</keyword>
<name>A0A9J7M217_BRAFL</name>
<feature type="transmembrane region" description="Helical" evidence="2">
    <location>
        <begin position="59"/>
        <end position="78"/>
    </location>
</feature>
<feature type="transmembrane region" description="Helical" evidence="2">
    <location>
        <begin position="23"/>
        <end position="47"/>
    </location>
</feature>
<dbReference type="AlphaFoldDB" id="A0A9J7M217"/>
<feature type="region of interest" description="Disordered" evidence="1">
    <location>
        <begin position="181"/>
        <end position="238"/>
    </location>
</feature>
<evidence type="ECO:0000256" key="2">
    <source>
        <dbReference type="SAM" id="Phobius"/>
    </source>
</evidence>
<protein>
    <submittedName>
        <fullName evidence="4">WASH complex subunit 1-like</fullName>
    </submittedName>
</protein>
<dbReference type="GeneID" id="118426411"/>
<keyword evidence="2" id="KW-0812">Transmembrane</keyword>
<reference evidence="4" key="2">
    <citation type="submission" date="2025-08" db="UniProtKB">
        <authorList>
            <consortium name="RefSeq"/>
        </authorList>
    </citation>
    <scope>IDENTIFICATION</scope>
    <source>
        <strain evidence="4">S238N-H82</strain>
        <tissue evidence="4">Testes</tissue>
    </source>
</reference>
<dbReference type="OrthoDB" id="10053396at2759"/>
<feature type="region of interest" description="Disordered" evidence="1">
    <location>
        <begin position="120"/>
        <end position="142"/>
    </location>
</feature>
<keyword evidence="2" id="KW-0472">Membrane</keyword>
<accession>A0A9J7M217</accession>
<gene>
    <name evidence="4" type="primary">LOC118426411</name>
</gene>
<reference evidence="3" key="1">
    <citation type="journal article" date="2020" name="Nat. Ecol. Evol.">
        <title>Deeply conserved synteny resolves early events in vertebrate evolution.</title>
        <authorList>
            <person name="Simakov O."/>
            <person name="Marletaz F."/>
            <person name="Yue J.X."/>
            <person name="O'Connell B."/>
            <person name="Jenkins J."/>
            <person name="Brandt A."/>
            <person name="Calef R."/>
            <person name="Tung C.H."/>
            <person name="Huang T.K."/>
            <person name="Schmutz J."/>
            <person name="Satoh N."/>
            <person name="Yu J.K."/>
            <person name="Putnam N.H."/>
            <person name="Green R.E."/>
            <person name="Rokhsar D.S."/>
        </authorList>
    </citation>
    <scope>NUCLEOTIDE SEQUENCE [LARGE SCALE GENOMIC DNA]</scope>
    <source>
        <strain evidence="3">S238N-H82</strain>
    </source>
</reference>
<feature type="compositionally biased region" description="Polar residues" evidence="1">
    <location>
        <begin position="225"/>
        <end position="238"/>
    </location>
</feature>
<evidence type="ECO:0000313" key="4">
    <source>
        <dbReference type="RefSeq" id="XP_035691675.1"/>
    </source>
</evidence>
<proteinExistence type="predicted"/>
<sequence length="238" mass="25473">MPGCCGSGGEERTGNSQRRRRRWVLVTALVLIVVGCSVCVITVSVTVSQGKQMRFPYEGMALLAIGVGMMVVHSNCGVQKINRRVPRRENNGLPDTREPQRPPDAPPAYWTVFSLFSSNESPDSTVPPPTSVESTSLPGRTEQLPPVTVVVNEQSPPPPPLPPLPTPAVLDVSALVLPVMSTSPLPSSPPPSYPASRCDPDEQNGGTEDFSDTDSLPPEYDDITDNSSGNVESVTTRL</sequence>
<feature type="compositionally biased region" description="Basic and acidic residues" evidence="1">
    <location>
        <begin position="87"/>
        <end position="101"/>
    </location>
</feature>
<evidence type="ECO:0000256" key="1">
    <source>
        <dbReference type="SAM" id="MobiDB-lite"/>
    </source>
</evidence>
<dbReference type="KEGG" id="bfo:118426411"/>
<dbReference type="RefSeq" id="XP_035691675.1">
    <property type="nucleotide sequence ID" value="XM_035835782.1"/>
</dbReference>
<feature type="region of interest" description="Disordered" evidence="1">
    <location>
        <begin position="86"/>
        <end position="105"/>
    </location>
</feature>
<dbReference type="Proteomes" id="UP000001554">
    <property type="component" value="Chromosome 11"/>
</dbReference>
<keyword evidence="2" id="KW-1133">Transmembrane helix</keyword>
<organism evidence="3 4">
    <name type="scientific">Branchiostoma floridae</name>
    <name type="common">Florida lancelet</name>
    <name type="synonym">Amphioxus</name>
    <dbReference type="NCBI Taxonomy" id="7739"/>
    <lineage>
        <taxon>Eukaryota</taxon>
        <taxon>Metazoa</taxon>
        <taxon>Chordata</taxon>
        <taxon>Cephalochordata</taxon>
        <taxon>Leptocardii</taxon>
        <taxon>Amphioxiformes</taxon>
        <taxon>Branchiostomatidae</taxon>
        <taxon>Branchiostoma</taxon>
    </lineage>
</organism>